<protein>
    <submittedName>
        <fullName evidence="1">Phosphonate C-P lyase system protein PhnH</fullName>
    </submittedName>
</protein>
<gene>
    <name evidence="1" type="primary">phnH</name>
    <name evidence="1" type="ORF">Q8814_15370</name>
</gene>
<dbReference type="Pfam" id="PF05845">
    <property type="entry name" value="PhnH"/>
    <property type="match status" value="1"/>
</dbReference>
<keyword evidence="1" id="KW-0456">Lyase</keyword>
<evidence type="ECO:0000313" key="1">
    <source>
        <dbReference type="EMBL" id="MEE2033479.1"/>
    </source>
</evidence>
<evidence type="ECO:0000313" key="2">
    <source>
        <dbReference type="Proteomes" id="UP001331936"/>
    </source>
</evidence>
<keyword evidence="2" id="KW-1185">Reference proteome</keyword>
<reference evidence="1 2" key="1">
    <citation type="submission" date="2023-08" db="EMBL/GenBank/DDBJ databases">
        <authorList>
            <person name="Girao M."/>
            <person name="Carvalho M.F."/>
        </authorList>
    </citation>
    <scope>NUCLEOTIDE SEQUENCE [LARGE SCALE GENOMIC DNA]</scope>
    <source>
        <strain evidence="1 2">CC-R104</strain>
    </source>
</reference>
<dbReference type="Proteomes" id="UP001331936">
    <property type="component" value="Unassembled WGS sequence"/>
</dbReference>
<sequence length="194" mass="19948">MTTTDSVLGVGLDPVVAQRVYRSVLDAFTRPGRVRTLPDTEFPPALLPALALADLETGVTVLEADDTDWSEVLAVATGAPVAAAAHSKYVTVLRPVAAEDLATADRGCALSPESAATVVCAIPSLDGGVPVTLTGPGIAETEAISPQGFDEALWNARAVATADFPAGIDLLLVADDGTMLGVPRTTRVRTGQEN</sequence>
<organism evidence="1 2">
    <name type="scientific">Rhodococcus chondri</name>
    <dbReference type="NCBI Taxonomy" id="3065941"/>
    <lineage>
        <taxon>Bacteria</taxon>
        <taxon>Bacillati</taxon>
        <taxon>Actinomycetota</taxon>
        <taxon>Actinomycetes</taxon>
        <taxon>Mycobacteriales</taxon>
        <taxon>Nocardiaceae</taxon>
        <taxon>Rhodococcus</taxon>
    </lineage>
</organism>
<dbReference type="RefSeq" id="WP_330152883.1">
    <property type="nucleotide sequence ID" value="NZ_JAUZMZ010000084.1"/>
</dbReference>
<dbReference type="EMBL" id="JAUZMZ010000084">
    <property type="protein sequence ID" value="MEE2033479.1"/>
    <property type="molecule type" value="Genomic_DNA"/>
</dbReference>
<dbReference type="GO" id="GO:0016829">
    <property type="term" value="F:lyase activity"/>
    <property type="evidence" value="ECO:0007669"/>
    <property type="project" value="UniProtKB-KW"/>
</dbReference>
<dbReference type="SUPFAM" id="SSF159709">
    <property type="entry name" value="PhnH-like"/>
    <property type="match status" value="1"/>
</dbReference>
<accession>A0ABU7JVD0</accession>
<dbReference type="NCBIfam" id="TIGR03292">
    <property type="entry name" value="PhnH_redo"/>
    <property type="match status" value="1"/>
</dbReference>
<comment type="caution">
    <text evidence="1">The sequence shown here is derived from an EMBL/GenBank/DDBJ whole genome shotgun (WGS) entry which is preliminary data.</text>
</comment>
<proteinExistence type="predicted"/>
<dbReference type="Gene3D" id="3.40.50.11310">
    <property type="entry name" value="Bacterial phosphonate metabolism protein PhnH"/>
    <property type="match status" value="1"/>
</dbReference>
<dbReference type="InterPro" id="IPR038058">
    <property type="entry name" value="PhnH-like_sp"/>
</dbReference>
<dbReference type="InterPro" id="IPR008772">
    <property type="entry name" value="Phosphonate_metab_PhnH"/>
</dbReference>
<name>A0ABU7JVD0_9NOCA</name>